<dbReference type="InterPro" id="IPR016047">
    <property type="entry name" value="M23ase_b-sheet_dom"/>
</dbReference>
<keyword evidence="1" id="KW-1133">Transmembrane helix</keyword>
<dbReference type="SUPFAM" id="SSF51261">
    <property type="entry name" value="Duplicated hybrid motif"/>
    <property type="match status" value="1"/>
</dbReference>
<dbReference type="RefSeq" id="WP_221425991.1">
    <property type="nucleotide sequence ID" value="NZ_CP081295.1"/>
</dbReference>
<keyword evidence="1" id="KW-0472">Membrane</keyword>
<dbReference type="PANTHER" id="PTHR21666">
    <property type="entry name" value="PEPTIDASE-RELATED"/>
    <property type="match status" value="1"/>
</dbReference>
<accession>A0ABX8ZSD3</accession>
<sequence length="322" mass="35053">MAMLDLITVALQIILPLVLIASVVLLAGKSGLELAVCVFGAGSALLALLLVAVWMVPPWWVPYVYLGLLIVTVARVIRRKGIPARWWPQNWRGWVLPSLFFLLGIWGAAMTTDALKGRQAPPGSDVLDLAFPLGPGNYLVASGGASESINGHFLTLNPRTDRQRAYRGQSYAVDLIEVDSWGLRATGWRPSDPTAYLIFGKPVFAPCDGEVLRMYDGMPDMEVPVTDTSRLEGNHVVLKCGNKAILVAHLRQGSVRVAQGARVRTGEQVGEVGNSGQSTEPHLHIHAQELPESGPLLSGDPVYLRLDGRFPVRNARLEYPEP</sequence>
<dbReference type="InterPro" id="IPR050570">
    <property type="entry name" value="Cell_wall_metabolism_enzyme"/>
</dbReference>
<evidence type="ECO:0000256" key="1">
    <source>
        <dbReference type="SAM" id="Phobius"/>
    </source>
</evidence>
<gene>
    <name evidence="3" type="ORF">K3148_03785</name>
</gene>
<protein>
    <submittedName>
        <fullName evidence="3">M23 family metallopeptidase</fullName>
    </submittedName>
</protein>
<feature type="domain" description="M23ase beta-sheet core" evidence="2">
    <location>
        <begin position="200"/>
        <end position="288"/>
    </location>
</feature>
<dbReference type="CDD" id="cd12797">
    <property type="entry name" value="M23_peptidase"/>
    <property type="match status" value="1"/>
</dbReference>
<dbReference type="Gene3D" id="2.70.70.10">
    <property type="entry name" value="Glucose Permease (Domain IIA)"/>
    <property type="match status" value="1"/>
</dbReference>
<evidence type="ECO:0000313" key="4">
    <source>
        <dbReference type="Proteomes" id="UP000824281"/>
    </source>
</evidence>
<name>A0ABX8ZSD3_9SPHN</name>
<reference evidence="3 4" key="1">
    <citation type="submission" date="2021-08" db="EMBL/GenBank/DDBJ databases">
        <title>Comparative Genomics Analysis of the Genus Qipengyuania Reveals Extensive Genetic Diversity and Metabolic Versatility, Including the Description of Fifteen Novel Species.</title>
        <authorList>
            <person name="Liu Y."/>
        </authorList>
    </citation>
    <scope>NUCLEOTIDE SEQUENCE [LARGE SCALE GENOMIC DNA]</scope>
    <source>
        <strain evidence="3 4">1NDH13</strain>
    </source>
</reference>
<feature type="transmembrane region" description="Helical" evidence="1">
    <location>
        <begin position="60"/>
        <end position="78"/>
    </location>
</feature>
<feature type="transmembrane region" description="Helical" evidence="1">
    <location>
        <begin position="34"/>
        <end position="54"/>
    </location>
</feature>
<keyword evidence="4" id="KW-1185">Reference proteome</keyword>
<dbReference type="PANTHER" id="PTHR21666:SF285">
    <property type="entry name" value="M23 FAMILY METALLOPEPTIDASE"/>
    <property type="match status" value="1"/>
</dbReference>
<feature type="transmembrane region" description="Helical" evidence="1">
    <location>
        <begin position="6"/>
        <end position="27"/>
    </location>
</feature>
<keyword evidence="1" id="KW-0812">Transmembrane</keyword>
<feature type="transmembrane region" description="Helical" evidence="1">
    <location>
        <begin position="90"/>
        <end position="109"/>
    </location>
</feature>
<evidence type="ECO:0000259" key="2">
    <source>
        <dbReference type="Pfam" id="PF01551"/>
    </source>
</evidence>
<organism evidence="3 4">
    <name type="scientific">Qipengyuania aurantiaca</name>
    <dbReference type="NCBI Taxonomy" id="2867233"/>
    <lineage>
        <taxon>Bacteria</taxon>
        <taxon>Pseudomonadati</taxon>
        <taxon>Pseudomonadota</taxon>
        <taxon>Alphaproteobacteria</taxon>
        <taxon>Sphingomonadales</taxon>
        <taxon>Erythrobacteraceae</taxon>
        <taxon>Qipengyuania</taxon>
    </lineage>
</organism>
<evidence type="ECO:0000313" key="3">
    <source>
        <dbReference type="EMBL" id="QZD90523.1"/>
    </source>
</evidence>
<dbReference type="Proteomes" id="UP000824281">
    <property type="component" value="Chromosome"/>
</dbReference>
<dbReference type="EMBL" id="CP081295">
    <property type="protein sequence ID" value="QZD90523.1"/>
    <property type="molecule type" value="Genomic_DNA"/>
</dbReference>
<dbReference type="Pfam" id="PF01551">
    <property type="entry name" value="Peptidase_M23"/>
    <property type="match status" value="1"/>
</dbReference>
<proteinExistence type="predicted"/>
<dbReference type="InterPro" id="IPR011055">
    <property type="entry name" value="Dup_hybrid_motif"/>
</dbReference>